<gene>
    <name evidence="1" type="ORF">DRD48_24760</name>
</gene>
<name>A0A5W5K1L4_SALET</name>
<accession>A0A5W5K1L4</accession>
<organism evidence="1">
    <name type="scientific">Salmonella enterica subsp. enterica serovar Saintpaul</name>
    <dbReference type="NCBI Taxonomy" id="90105"/>
    <lineage>
        <taxon>Bacteria</taxon>
        <taxon>Pseudomonadati</taxon>
        <taxon>Pseudomonadota</taxon>
        <taxon>Gammaproteobacteria</taxon>
        <taxon>Enterobacterales</taxon>
        <taxon>Enterobacteriaceae</taxon>
        <taxon>Salmonella</taxon>
    </lineage>
</organism>
<dbReference type="Pfam" id="PF06864">
    <property type="entry name" value="PAP_PilO"/>
    <property type="match status" value="1"/>
</dbReference>
<evidence type="ECO:0008006" key="2">
    <source>
        <dbReference type="Google" id="ProtNLM"/>
    </source>
</evidence>
<sequence length="410" mass="45244">MHYFTVGKYRLAAGLSWSVLTGGRPGRQLRALTGRRNPCVLVRQGEMQYAGVGEGRERAWSVAVAALPALGQNGYALIKLPDERWLFLAAVDGMPALQGDITGDSVTCIRARDRFLAFHDAPVSGWQETGTEAAPADITALLPPRLPTAARLFIPGQRVRRCLLAGLAAVAIWYAWDYWQGVQRREAQRLAAQARKQAPKKTGVRRVALPHPWATLSTPQHLLGECLTAVRNLPLTLAGWTLKGGECRGDGIRAEYHFQVGSTLTRFRESALALIPPPVVMTRDDGQSGEIRWPIPAGEMTDEHPGDQTEQLTPFISSLQARSVTLQLKADPPLRRPSQTIDGEVVRYIQGWESWSFSVTSSRAPDRWFPLQKGIRITDIAFSLSAATSITWKTSGQIFAVKENPHEDEK</sequence>
<dbReference type="InterPro" id="IPR009663">
    <property type="entry name" value="PAP_PilO"/>
</dbReference>
<protein>
    <recommendedName>
        <fullName evidence="2">Type 4b pilus protein PilO2</fullName>
    </recommendedName>
</protein>
<dbReference type="AlphaFoldDB" id="A0A5W5K1L4"/>
<dbReference type="EMBL" id="AAHKMO010000055">
    <property type="protein sequence ID" value="EBX1946839.1"/>
    <property type="molecule type" value="Genomic_DNA"/>
</dbReference>
<proteinExistence type="predicted"/>
<comment type="caution">
    <text evidence="1">The sequence shown here is derived from an EMBL/GenBank/DDBJ whole genome shotgun (WGS) entry which is preliminary data.</text>
</comment>
<evidence type="ECO:0000313" key="1">
    <source>
        <dbReference type="EMBL" id="EBX1946839.1"/>
    </source>
</evidence>
<reference evidence="1" key="1">
    <citation type="submission" date="2018-06" db="EMBL/GenBank/DDBJ databases">
        <authorList>
            <person name="Ashton P.M."/>
            <person name="Dallman T."/>
            <person name="Nair S."/>
            <person name="De Pinna E."/>
            <person name="Peters T."/>
            <person name="Grant K."/>
        </authorList>
    </citation>
    <scope>NUCLEOTIDE SEQUENCE</scope>
    <source>
        <strain evidence="1">187601</strain>
    </source>
</reference>